<dbReference type="EMBL" id="NIOJ01000004">
    <property type="protein sequence ID" value="PNU01120.1"/>
    <property type="molecule type" value="Genomic_DNA"/>
</dbReference>
<reference evidence="3" key="1">
    <citation type="submission" date="2017-06" db="EMBL/GenBank/DDBJ databases">
        <title>Investigating the central metabolism of Clostridium thermosuccinogenes.</title>
        <authorList>
            <person name="Koendjbiharie J.G."/>
            <person name="Van Kranenburg R."/>
            <person name="Vriesendorp B."/>
        </authorList>
    </citation>
    <scope>NUCLEOTIDE SEQUENCE [LARGE SCALE GENOMIC DNA]</scope>
    <source>
        <strain evidence="3">DSM 5806</strain>
    </source>
</reference>
<feature type="signal peptide" evidence="1">
    <location>
        <begin position="1"/>
        <end position="21"/>
    </location>
</feature>
<evidence type="ECO:0000313" key="3">
    <source>
        <dbReference type="Proteomes" id="UP000236151"/>
    </source>
</evidence>
<evidence type="ECO:0000256" key="1">
    <source>
        <dbReference type="SAM" id="SignalP"/>
    </source>
</evidence>
<organism evidence="2 3">
    <name type="scientific">Clostridium thermosuccinogenes</name>
    <dbReference type="NCBI Taxonomy" id="84032"/>
    <lineage>
        <taxon>Bacteria</taxon>
        <taxon>Bacillati</taxon>
        <taxon>Bacillota</taxon>
        <taxon>Clostridia</taxon>
        <taxon>Eubacteriales</taxon>
        <taxon>Clostridiaceae</taxon>
        <taxon>Clostridium</taxon>
    </lineage>
</organism>
<dbReference type="OrthoDB" id="9799897at2"/>
<keyword evidence="3" id="KW-1185">Reference proteome</keyword>
<dbReference type="AlphaFoldDB" id="A0A2K2FKY5"/>
<dbReference type="PROSITE" id="PS51257">
    <property type="entry name" value="PROKAR_LIPOPROTEIN"/>
    <property type="match status" value="1"/>
</dbReference>
<sequence>MKKFKHTLLCAVLIISVVSFMTGCEDNHKDDEPKAEKPVIYLYPEKTMDVTVKLNYNGEVTCTYPTYYEGWNVTAHPDGTLINKRDGKEYSYLFWEGKSNIEYDMSKGFVVKGEDTADFLRDKLEYIGLTPKEYNEFIVYWLPKMQNNPYNLITFQNEVYTDNAKLEIIPEPDRILRVFMAYKRLDKAVSIEEQNLVPFKREGFTVIEWGGTVVK</sequence>
<dbReference type="KEGG" id="cthd:CDO33_06095"/>
<evidence type="ECO:0000313" key="2">
    <source>
        <dbReference type="EMBL" id="PNU01120.1"/>
    </source>
</evidence>
<proteinExistence type="predicted"/>
<gene>
    <name evidence="2" type="ORF">CDQ84_03070</name>
</gene>
<protein>
    <submittedName>
        <fullName evidence="2">Uncharacterized protein</fullName>
    </submittedName>
</protein>
<accession>A0A2K2FKY5</accession>
<dbReference type="RefSeq" id="WP_103080249.1">
    <property type="nucleotide sequence ID" value="NZ_CP021850.1"/>
</dbReference>
<comment type="caution">
    <text evidence="2">The sequence shown here is derived from an EMBL/GenBank/DDBJ whole genome shotgun (WGS) entry which is preliminary data.</text>
</comment>
<keyword evidence="1" id="KW-0732">Signal</keyword>
<feature type="chain" id="PRO_5038633612" evidence="1">
    <location>
        <begin position="22"/>
        <end position="215"/>
    </location>
</feature>
<dbReference type="Proteomes" id="UP000236151">
    <property type="component" value="Unassembled WGS sequence"/>
</dbReference>
<name>A0A2K2FKY5_9CLOT</name>